<dbReference type="AlphaFoldDB" id="A0AAD7RF70"/>
<evidence type="ECO:0000256" key="1">
    <source>
        <dbReference type="SAM" id="MobiDB-lite"/>
    </source>
</evidence>
<gene>
    <name evidence="2" type="ORF">AAFF_G00232650</name>
</gene>
<organism evidence="2 3">
    <name type="scientific">Aldrovandia affinis</name>
    <dbReference type="NCBI Taxonomy" id="143900"/>
    <lineage>
        <taxon>Eukaryota</taxon>
        <taxon>Metazoa</taxon>
        <taxon>Chordata</taxon>
        <taxon>Craniata</taxon>
        <taxon>Vertebrata</taxon>
        <taxon>Euteleostomi</taxon>
        <taxon>Actinopterygii</taxon>
        <taxon>Neopterygii</taxon>
        <taxon>Teleostei</taxon>
        <taxon>Notacanthiformes</taxon>
        <taxon>Halosauridae</taxon>
        <taxon>Aldrovandia</taxon>
    </lineage>
</organism>
<name>A0AAD7RF70_9TELE</name>
<proteinExistence type="predicted"/>
<feature type="region of interest" description="Disordered" evidence="1">
    <location>
        <begin position="70"/>
        <end position="141"/>
    </location>
</feature>
<evidence type="ECO:0000313" key="3">
    <source>
        <dbReference type="Proteomes" id="UP001221898"/>
    </source>
</evidence>
<protein>
    <submittedName>
        <fullName evidence="2">Uncharacterized protein</fullName>
    </submittedName>
</protein>
<evidence type="ECO:0000313" key="2">
    <source>
        <dbReference type="EMBL" id="KAJ8378971.1"/>
    </source>
</evidence>
<accession>A0AAD7RF70</accession>
<feature type="region of interest" description="Disordered" evidence="1">
    <location>
        <begin position="1"/>
        <end position="57"/>
    </location>
</feature>
<keyword evidence="3" id="KW-1185">Reference proteome</keyword>
<dbReference type="EMBL" id="JAINUG010000305">
    <property type="protein sequence ID" value="KAJ8378971.1"/>
    <property type="molecule type" value="Genomic_DNA"/>
</dbReference>
<sequence>MRPAAGRPAEHHGNASAEPSAPALGERQNRALTSADASVRTRGPCERLSPLTSPRASAIGRCGERRVAMSRGTLPLRESGSNRWGRVSPPAALRAGGKGSRDREQPASCLVKARSSSPPLCPTERVCHHHHGDRWSSRGSS</sequence>
<dbReference type="Proteomes" id="UP001221898">
    <property type="component" value="Unassembled WGS sequence"/>
</dbReference>
<reference evidence="2" key="1">
    <citation type="journal article" date="2023" name="Science">
        <title>Genome structures resolve the early diversification of teleost fishes.</title>
        <authorList>
            <person name="Parey E."/>
            <person name="Louis A."/>
            <person name="Montfort J."/>
            <person name="Bouchez O."/>
            <person name="Roques C."/>
            <person name="Iampietro C."/>
            <person name="Lluch J."/>
            <person name="Castinel A."/>
            <person name="Donnadieu C."/>
            <person name="Desvignes T."/>
            <person name="Floi Bucao C."/>
            <person name="Jouanno E."/>
            <person name="Wen M."/>
            <person name="Mejri S."/>
            <person name="Dirks R."/>
            <person name="Jansen H."/>
            <person name="Henkel C."/>
            <person name="Chen W.J."/>
            <person name="Zahm M."/>
            <person name="Cabau C."/>
            <person name="Klopp C."/>
            <person name="Thompson A.W."/>
            <person name="Robinson-Rechavi M."/>
            <person name="Braasch I."/>
            <person name="Lecointre G."/>
            <person name="Bobe J."/>
            <person name="Postlethwait J.H."/>
            <person name="Berthelot C."/>
            <person name="Roest Crollius H."/>
            <person name="Guiguen Y."/>
        </authorList>
    </citation>
    <scope>NUCLEOTIDE SEQUENCE</scope>
    <source>
        <strain evidence="2">NC1722</strain>
    </source>
</reference>
<comment type="caution">
    <text evidence="2">The sequence shown here is derived from an EMBL/GenBank/DDBJ whole genome shotgun (WGS) entry which is preliminary data.</text>
</comment>